<dbReference type="FunFam" id="3.40.720.10:FF:000017">
    <property type="entry name" value="Predicted protein"/>
    <property type="match status" value="1"/>
</dbReference>
<dbReference type="GO" id="GO:0005615">
    <property type="term" value="C:extracellular space"/>
    <property type="evidence" value="ECO:0007669"/>
    <property type="project" value="TreeGrafter"/>
</dbReference>
<dbReference type="Proteomes" id="UP001107558">
    <property type="component" value="Chromosome 1"/>
</dbReference>
<dbReference type="EMBL" id="JADBJN010000001">
    <property type="protein sequence ID" value="KAG5683390.1"/>
    <property type="molecule type" value="Genomic_DNA"/>
</dbReference>
<organism evidence="1 2">
    <name type="scientific">Polypedilum vanderplanki</name>
    <name type="common">Sleeping chironomid midge</name>
    <dbReference type="NCBI Taxonomy" id="319348"/>
    <lineage>
        <taxon>Eukaryota</taxon>
        <taxon>Metazoa</taxon>
        <taxon>Ecdysozoa</taxon>
        <taxon>Arthropoda</taxon>
        <taxon>Hexapoda</taxon>
        <taxon>Insecta</taxon>
        <taxon>Pterygota</taxon>
        <taxon>Neoptera</taxon>
        <taxon>Endopterygota</taxon>
        <taxon>Diptera</taxon>
        <taxon>Nematocera</taxon>
        <taxon>Chironomoidea</taxon>
        <taxon>Chironomidae</taxon>
        <taxon>Chironominae</taxon>
        <taxon>Polypedilum</taxon>
        <taxon>Polypedilum</taxon>
    </lineage>
</organism>
<comment type="caution">
    <text evidence="1">The sequence shown here is derived from an EMBL/GenBank/DDBJ whole genome shotgun (WGS) entry which is preliminary data.</text>
</comment>
<dbReference type="CDD" id="cd16021">
    <property type="entry name" value="ALP_like"/>
    <property type="match status" value="1"/>
</dbReference>
<dbReference type="InterPro" id="IPR004245">
    <property type="entry name" value="DUF229"/>
</dbReference>
<reference evidence="1" key="1">
    <citation type="submission" date="2021-03" db="EMBL/GenBank/DDBJ databases">
        <title>Chromosome level genome of the anhydrobiotic midge Polypedilum vanderplanki.</title>
        <authorList>
            <person name="Yoshida Y."/>
            <person name="Kikawada T."/>
            <person name="Gusev O."/>
        </authorList>
    </citation>
    <scope>NUCLEOTIDE SEQUENCE</scope>
    <source>
        <strain evidence="1">NIAS01</strain>
        <tissue evidence="1">Whole body or cell culture</tissue>
    </source>
</reference>
<dbReference type="PANTHER" id="PTHR10974">
    <property type="entry name" value="FI08016P-RELATED"/>
    <property type="match status" value="1"/>
</dbReference>
<dbReference type="SUPFAM" id="SSF53649">
    <property type="entry name" value="Alkaline phosphatase-like"/>
    <property type="match status" value="1"/>
</dbReference>
<proteinExistence type="predicted"/>
<gene>
    <name evidence="1" type="ORF">PVAND_012675</name>
</gene>
<dbReference type="AlphaFoldDB" id="A0A9J6CP54"/>
<evidence type="ECO:0000313" key="2">
    <source>
        <dbReference type="Proteomes" id="UP001107558"/>
    </source>
</evidence>
<dbReference type="InterPro" id="IPR017850">
    <property type="entry name" value="Alkaline_phosphatase_core_sf"/>
</dbReference>
<protein>
    <recommendedName>
        <fullName evidence="3">DUF229 domain containing protein</fullName>
    </recommendedName>
</protein>
<sequence length="602" mass="70301">MYYSSVPGEFLIDNENCKIPNVNPYSSNAMNIFKVRKAKNCSDLPLLTSIERISYNDVRLNINYQYSKDYLSFWQNKFYCYYQRISRSQNEENADDEILLSGEFIEFNSNHQLKEEDEFIFVTCDGFYDFTLIRYLKTSIYKNVHAVIVAKKSVSKKLTTSNNKDKTNVLFIGIDSLSRLNLIRAMPATHDYLQQNQWIEMKGYNKIGDNTFPNLMAVLTGVNESHAFKICNPYEVGAIHNCKFLWDDFNEGNYATAYAEDFMTFSSFNYLKKGFLKPPTDYYMRPPLLAAEKLLNIKRDFSTWSITCVGLQHYADYIYNYAADFVETFKNSSYFGLFWTNSFSHEDLSLPSSYDIKMRKHLRKLEEMKILENTIIILFADHGMRFGPIRKYFTGWLEERLPFLYLWFPQKFQNEHPKLIENLKINSDRLTTPYDLYITAKHILMLSGDYNKSLELTAQSCPNCQSLFNEIPINRTCSEVSIPNEYCTCTPFKEIDNSLPVVFKIANFIVDQLNEKLSKYDECAKLKLNKIISARNVTFNDKTETLVSFSVLPSNGEFEATVRSSISYKNFKLLGEISRINRYGDQSKCVHDSHLRKFCYCL</sequence>
<evidence type="ECO:0000313" key="1">
    <source>
        <dbReference type="EMBL" id="KAG5683390.1"/>
    </source>
</evidence>
<keyword evidence="2" id="KW-1185">Reference proteome</keyword>
<dbReference type="Pfam" id="PF02995">
    <property type="entry name" value="DUF229"/>
    <property type="match status" value="1"/>
</dbReference>
<evidence type="ECO:0008006" key="3">
    <source>
        <dbReference type="Google" id="ProtNLM"/>
    </source>
</evidence>
<dbReference type="OrthoDB" id="413313at2759"/>
<name>A0A9J6CP54_POLVA</name>
<dbReference type="PANTHER" id="PTHR10974:SF9">
    <property type="entry name" value="DUF229 DOMAIN CONTAINING PROTEIN-RELATED"/>
    <property type="match status" value="1"/>
</dbReference>
<dbReference type="Gene3D" id="3.40.720.10">
    <property type="entry name" value="Alkaline Phosphatase, subunit A"/>
    <property type="match status" value="1"/>
</dbReference>
<accession>A0A9J6CP54</accession>